<keyword evidence="1" id="KW-0812">Transmembrane</keyword>
<dbReference type="InterPro" id="IPR046675">
    <property type="entry name" value="DUF6545"/>
</dbReference>
<keyword evidence="1" id="KW-0472">Membrane</keyword>
<accession>A0ABP4BWK9</accession>
<feature type="transmembrane region" description="Helical" evidence="1">
    <location>
        <begin position="6"/>
        <end position="22"/>
    </location>
</feature>
<evidence type="ECO:0000313" key="4">
    <source>
        <dbReference type="Proteomes" id="UP001500665"/>
    </source>
</evidence>
<comment type="caution">
    <text evidence="3">The sequence shown here is derived from an EMBL/GenBank/DDBJ whole genome shotgun (WGS) entry which is preliminary data.</text>
</comment>
<feature type="transmembrane region" description="Helical" evidence="1">
    <location>
        <begin position="68"/>
        <end position="91"/>
    </location>
</feature>
<dbReference type="NCBIfam" id="NF042915">
    <property type="entry name" value="MAB_1171c_fam"/>
    <property type="match status" value="1"/>
</dbReference>
<organism evidence="3 4">
    <name type="scientific">Actinocorallia libanotica</name>
    <dbReference type="NCBI Taxonomy" id="46162"/>
    <lineage>
        <taxon>Bacteria</taxon>
        <taxon>Bacillati</taxon>
        <taxon>Actinomycetota</taxon>
        <taxon>Actinomycetes</taxon>
        <taxon>Streptosporangiales</taxon>
        <taxon>Thermomonosporaceae</taxon>
        <taxon>Actinocorallia</taxon>
    </lineage>
</organism>
<feature type="transmembrane region" description="Helical" evidence="1">
    <location>
        <begin position="34"/>
        <end position="53"/>
    </location>
</feature>
<proteinExistence type="predicted"/>
<keyword evidence="4" id="KW-1185">Reference proteome</keyword>
<feature type="domain" description="DUF6545" evidence="2">
    <location>
        <begin position="262"/>
        <end position="388"/>
    </location>
</feature>
<reference evidence="4" key="1">
    <citation type="journal article" date="2019" name="Int. J. Syst. Evol. Microbiol.">
        <title>The Global Catalogue of Microorganisms (GCM) 10K type strain sequencing project: providing services to taxonomists for standard genome sequencing and annotation.</title>
        <authorList>
            <consortium name="The Broad Institute Genomics Platform"/>
            <consortium name="The Broad Institute Genome Sequencing Center for Infectious Disease"/>
            <person name="Wu L."/>
            <person name="Ma J."/>
        </authorList>
    </citation>
    <scope>NUCLEOTIDE SEQUENCE [LARGE SCALE GENOMIC DNA]</scope>
    <source>
        <strain evidence="4">JCM 10696</strain>
    </source>
</reference>
<evidence type="ECO:0000313" key="3">
    <source>
        <dbReference type="EMBL" id="GAA0956240.1"/>
    </source>
</evidence>
<feature type="transmembrane region" description="Helical" evidence="1">
    <location>
        <begin position="136"/>
        <end position="159"/>
    </location>
</feature>
<feature type="transmembrane region" description="Helical" evidence="1">
    <location>
        <begin position="171"/>
        <end position="192"/>
    </location>
</feature>
<dbReference type="EMBL" id="BAAAHH010000017">
    <property type="protein sequence ID" value="GAA0956240.1"/>
    <property type="molecule type" value="Genomic_DNA"/>
</dbReference>
<dbReference type="InterPro" id="IPR050039">
    <property type="entry name" value="MAB_1171c-like"/>
</dbReference>
<feature type="transmembrane region" description="Helical" evidence="1">
    <location>
        <begin position="103"/>
        <end position="124"/>
    </location>
</feature>
<name>A0ABP4BWK9_9ACTN</name>
<dbReference type="RefSeq" id="WP_344242582.1">
    <property type="nucleotide sequence ID" value="NZ_BAAAHH010000017.1"/>
</dbReference>
<dbReference type="Proteomes" id="UP001500665">
    <property type="component" value="Unassembled WGS sequence"/>
</dbReference>
<gene>
    <name evidence="3" type="ORF">GCM10009550_42040</name>
</gene>
<sequence>MIDAAFFSVAALAFLAAVLKARGLRKGPPRPGRLALCCLLAMLGLALVLLSGSAQEIESRIFPNLGRLLSNVCTLLAALGVVSHLLSLSYPQGGARSMIRRKTIGYGAVIAVMVGMFLSSPVPARVGDFGSLYSEHFALVLYIDLYVVLLGKSMIDLLAVSIRYARYARRAALRLGLGIVAVGSVVALAYLLEKALFVQSQSFGFAFPVNGHDAPCPALVSPLGCLFSVTFPLVAVLLITVGMTLPTWGPLLAAPVRSSKDRWLYRRLGPLWRMLYEAFPQIAMPDTMNLGSRWNLQRRVIEIRDGLLVLSPYRSPELEDTVNEAVERAGLSDRERAAVVEAMLIALTLDAYRRGFPAEAREEISSLGGDASDLTGEASWLAKVAEAMPTALKFQEWVASSMRTSS</sequence>
<evidence type="ECO:0000259" key="2">
    <source>
        <dbReference type="Pfam" id="PF20182"/>
    </source>
</evidence>
<dbReference type="Pfam" id="PF20182">
    <property type="entry name" value="DUF6545"/>
    <property type="match status" value="1"/>
</dbReference>
<keyword evidence="1" id="KW-1133">Transmembrane helix</keyword>
<protein>
    <recommendedName>
        <fullName evidence="2">DUF6545 domain-containing protein</fullName>
    </recommendedName>
</protein>
<evidence type="ECO:0000256" key="1">
    <source>
        <dbReference type="SAM" id="Phobius"/>
    </source>
</evidence>